<keyword evidence="3" id="KW-1185">Reference proteome</keyword>
<keyword evidence="1" id="KW-0472">Membrane</keyword>
<keyword evidence="1" id="KW-0812">Transmembrane</keyword>
<organism evidence="2 3">
    <name type="scientific">Polaribacter butkevichii</name>
    <dbReference type="NCBI Taxonomy" id="218490"/>
    <lineage>
        <taxon>Bacteria</taxon>
        <taxon>Pseudomonadati</taxon>
        <taxon>Bacteroidota</taxon>
        <taxon>Flavobacteriia</taxon>
        <taxon>Flavobacteriales</taxon>
        <taxon>Flavobacteriaceae</taxon>
    </lineage>
</organism>
<dbReference type="AlphaFoldDB" id="A0A2P6CFF8"/>
<sequence>MTLKNKILLNKFLVPAILLVILIIYVLRQNYLEFGFIIYYLILWLIVSLFIFYKQKNHLIEYNAESNELKIKYYAGINKTAEKIIQVDKIVSNKLDTRIFDFGFDVLSIKYVNEQDLYDLLELRVSKKEDWIDILSSINNSTEINKPAE</sequence>
<evidence type="ECO:0000256" key="1">
    <source>
        <dbReference type="SAM" id="Phobius"/>
    </source>
</evidence>
<feature type="transmembrane region" description="Helical" evidence="1">
    <location>
        <begin position="12"/>
        <end position="28"/>
    </location>
</feature>
<feature type="transmembrane region" description="Helical" evidence="1">
    <location>
        <begin position="34"/>
        <end position="53"/>
    </location>
</feature>
<proteinExistence type="predicted"/>
<evidence type="ECO:0008006" key="4">
    <source>
        <dbReference type="Google" id="ProtNLM"/>
    </source>
</evidence>
<gene>
    <name evidence="2" type="ORF">BTO14_10310</name>
</gene>
<dbReference type="Proteomes" id="UP000247345">
    <property type="component" value="Unassembled WGS sequence"/>
</dbReference>
<name>A0A2P6CFF8_9FLAO</name>
<accession>A0A2P6CFF8</accession>
<evidence type="ECO:0000313" key="2">
    <source>
        <dbReference type="EMBL" id="PQJ73637.1"/>
    </source>
</evidence>
<evidence type="ECO:0000313" key="3">
    <source>
        <dbReference type="Proteomes" id="UP000247345"/>
    </source>
</evidence>
<comment type="caution">
    <text evidence="2">The sequence shown here is derived from an EMBL/GenBank/DDBJ whole genome shotgun (WGS) entry which is preliminary data.</text>
</comment>
<dbReference type="EMBL" id="MSCK01000001">
    <property type="protein sequence ID" value="PQJ73637.1"/>
    <property type="molecule type" value="Genomic_DNA"/>
</dbReference>
<reference evidence="2 3" key="1">
    <citation type="submission" date="2016-12" db="EMBL/GenBank/DDBJ databases">
        <title>Trade-off between light-utilization and light-protection in marine flavobacteria.</title>
        <authorList>
            <person name="Kumagai Y."/>
            <person name="Yoshizawa S."/>
            <person name="Kogure K."/>
            <person name="Iwasaki W."/>
        </authorList>
    </citation>
    <scope>NUCLEOTIDE SEQUENCE [LARGE SCALE GENOMIC DNA]</scope>
    <source>
        <strain evidence="2 3">KCTC 12100</strain>
    </source>
</reference>
<protein>
    <recommendedName>
        <fullName evidence="4">DUF304 domain-containing protein</fullName>
    </recommendedName>
</protein>
<keyword evidence="1" id="KW-1133">Transmembrane helix</keyword>